<comment type="subcellular location">
    <subcellularLocation>
        <location evidence="2">Cytoplasm</location>
        <location evidence="2">Cytoskeleton</location>
        <location evidence="2">Spindle</location>
    </subcellularLocation>
    <subcellularLocation>
        <location evidence="1">Nucleus</location>
    </subcellularLocation>
</comment>
<keyword evidence="6" id="KW-0539">Nucleus</keyword>
<name>A0ABR2IR99_9EUKA</name>
<evidence type="ECO:0000256" key="1">
    <source>
        <dbReference type="ARBA" id="ARBA00004123"/>
    </source>
</evidence>
<sequence>MSSIHDKISMLNEILSQEATSFDLSQKMQFEWLQTIMAQIDFYSKEEDPTNNETDSLPKQSNMPIDIKCSPKKESNTPIDIKSSPAKQSNIPIKQAGSPVKQANSSIKQVSSPVKSNIPIKQTNSPMKTANHVPVSEKTENQERNYDLTPKKRNSNEKRKMNQKCLSPTSTFSRGSQKIMSPVIKNATQNKNGQPVQQEQLHISSNLCATSPCFQSSNGIKFVEEDSMLMDSSSMMSSEANVEEDESEDPVPFTVSGSMRELTQSASSFREKWIEMLHQKKAATNIPKKPFKFAFDDIDEEMPENYQISDDSDRENEDDDDDIEMYERNPVEIHGKTIPVWARGDQLLKQLKRQQRIDPDSIFLGFTADCPLTELFGTNKARWVNRQDSGWCEADIATDEEVTKFKAALGLQ</sequence>
<accession>A0ABR2IR99</accession>
<evidence type="ECO:0000256" key="4">
    <source>
        <dbReference type="ARBA" id="ARBA00022490"/>
    </source>
</evidence>
<dbReference type="InterPro" id="IPR005635">
    <property type="entry name" value="Inner_centromere_prot_ARK-bd"/>
</dbReference>
<feature type="compositionally biased region" description="Polar residues" evidence="7">
    <location>
        <begin position="164"/>
        <end position="176"/>
    </location>
</feature>
<keyword evidence="4" id="KW-0963">Cytoplasm</keyword>
<evidence type="ECO:0000313" key="9">
    <source>
        <dbReference type="EMBL" id="KAK8867031.1"/>
    </source>
</evidence>
<evidence type="ECO:0000256" key="7">
    <source>
        <dbReference type="SAM" id="MobiDB-lite"/>
    </source>
</evidence>
<dbReference type="Proteomes" id="UP001470230">
    <property type="component" value="Unassembled WGS sequence"/>
</dbReference>
<dbReference type="EMBL" id="JAPFFF010000015">
    <property type="protein sequence ID" value="KAK8867031.1"/>
    <property type="molecule type" value="Genomic_DNA"/>
</dbReference>
<feature type="domain" description="Inner centromere protein ARK-binding" evidence="8">
    <location>
        <begin position="311"/>
        <end position="376"/>
    </location>
</feature>
<proteinExistence type="inferred from homology"/>
<protein>
    <recommendedName>
        <fullName evidence="8">Inner centromere protein ARK-binding domain-containing protein</fullName>
    </recommendedName>
</protein>
<keyword evidence="5" id="KW-0206">Cytoskeleton</keyword>
<feature type="compositionally biased region" description="Basic and acidic residues" evidence="7">
    <location>
        <begin position="135"/>
        <end position="160"/>
    </location>
</feature>
<gene>
    <name evidence="9" type="ORF">M9Y10_010000</name>
</gene>
<reference evidence="9 10" key="1">
    <citation type="submission" date="2024-04" db="EMBL/GenBank/DDBJ databases">
        <title>Tritrichomonas musculus Genome.</title>
        <authorList>
            <person name="Alves-Ferreira E."/>
            <person name="Grigg M."/>
            <person name="Lorenzi H."/>
            <person name="Galac M."/>
        </authorList>
    </citation>
    <scope>NUCLEOTIDE SEQUENCE [LARGE SCALE GENOMIC DNA]</scope>
    <source>
        <strain evidence="9 10">EAF2021</strain>
    </source>
</reference>
<organism evidence="9 10">
    <name type="scientific">Tritrichomonas musculus</name>
    <dbReference type="NCBI Taxonomy" id="1915356"/>
    <lineage>
        <taxon>Eukaryota</taxon>
        <taxon>Metamonada</taxon>
        <taxon>Parabasalia</taxon>
        <taxon>Tritrichomonadida</taxon>
        <taxon>Tritrichomonadidae</taxon>
        <taxon>Tritrichomonas</taxon>
    </lineage>
</organism>
<feature type="compositionally biased region" description="Polar residues" evidence="7">
    <location>
        <begin position="51"/>
        <end position="63"/>
    </location>
</feature>
<evidence type="ECO:0000259" key="8">
    <source>
        <dbReference type="Pfam" id="PF03941"/>
    </source>
</evidence>
<keyword evidence="10" id="KW-1185">Reference proteome</keyword>
<feature type="region of interest" description="Disordered" evidence="7">
    <location>
        <begin position="46"/>
        <end position="176"/>
    </location>
</feature>
<feature type="compositionally biased region" description="Polar residues" evidence="7">
    <location>
        <begin position="101"/>
        <end position="128"/>
    </location>
</feature>
<evidence type="ECO:0000256" key="5">
    <source>
        <dbReference type="ARBA" id="ARBA00023212"/>
    </source>
</evidence>
<evidence type="ECO:0000256" key="2">
    <source>
        <dbReference type="ARBA" id="ARBA00004186"/>
    </source>
</evidence>
<evidence type="ECO:0000256" key="6">
    <source>
        <dbReference type="ARBA" id="ARBA00023242"/>
    </source>
</evidence>
<evidence type="ECO:0000313" key="10">
    <source>
        <dbReference type="Proteomes" id="UP001470230"/>
    </source>
</evidence>
<dbReference type="Pfam" id="PF03941">
    <property type="entry name" value="INCENP_ARK-bind"/>
    <property type="match status" value="1"/>
</dbReference>
<comment type="similarity">
    <text evidence="3">Belongs to the INCENP family.</text>
</comment>
<evidence type="ECO:0000256" key="3">
    <source>
        <dbReference type="ARBA" id="ARBA00010042"/>
    </source>
</evidence>
<comment type="caution">
    <text evidence="9">The sequence shown here is derived from an EMBL/GenBank/DDBJ whole genome shotgun (WGS) entry which is preliminary data.</text>
</comment>